<keyword evidence="3" id="KW-1185">Reference proteome</keyword>
<protein>
    <recommendedName>
        <fullName evidence="1">DUF6593 domain-containing protein</fullName>
    </recommendedName>
</protein>
<evidence type="ECO:0000313" key="3">
    <source>
        <dbReference type="Proteomes" id="UP001221142"/>
    </source>
</evidence>
<dbReference type="EMBL" id="JARKIF010000040">
    <property type="protein sequence ID" value="KAJ7609420.1"/>
    <property type="molecule type" value="Genomic_DNA"/>
</dbReference>
<evidence type="ECO:0000313" key="2">
    <source>
        <dbReference type="EMBL" id="KAJ7609420.1"/>
    </source>
</evidence>
<dbReference type="Pfam" id="PF20236">
    <property type="entry name" value="DUF6593"/>
    <property type="match status" value="1"/>
</dbReference>
<accession>A0AAD7FB31</accession>
<gene>
    <name evidence="2" type="ORF">FB45DRAFT_1038865</name>
</gene>
<dbReference type="AlphaFoldDB" id="A0AAD7FB31"/>
<feature type="domain" description="DUF6593" evidence="1">
    <location>
        <begin position="13"/>
        <end position="91"/>
    </location>
</feature>
<organism evidence="2 3">
    <name type="scientific">Roridomyces roridus</name>
    <dbReference type="NCBI Taxonomy" id="1738132"/>
    <lineage>
        <taxon>Eukaryota</taxon>
        <taxon>Fungi</taxon>
        <taxon>Dikarya</taxon>
        <taxon>Basidiomycota</taxon>
        <taxon>Agaricomycotina</taxon>
        <taxon>Agaricomycetes</taxon>
        <taxon>Agaricomycetidae</taxon>
        <taxon>Agaricales</taxon>
        <taxon>Marasmiineae</taxon>
        <taxon>Mycenaceae</taxon>
        <taxon>Roridomyces</taxon>
    </lineage>
</organism>
<comment type="caution">
    <text evidence="2">The sequence shown here is derived from an EMBL/GenBank/DDBJ whole genome shotgun (WGS) entry which is preliminary data.</text>
</comment>
<proteinExistence type="predicted"/>
<evidence type="ECO:0000259" key="1">
    <source>
        <dbReference type="Pfam" id="PF20236"/>
    </source>
</evidence>
<dbReference type="InterPro" id="IPR046528">
    <property type="entry name" value="DUF6593"/>
</dbReference>
<reference evidence="2" key="1">
    <citation type="submission" date="2023-03" db="EMBL/GenBank/DDBJ databases">
        <title>Massive genome expansion in bonnet fungi (Mycena s.s.) driven by repeated elements and novel gene families across ecological guilds.</title>
        <authorList>
            <consortium name="Lawrence Berkeley National Laboratory"/>
            <person name="Harder C.B."/>
            <person name="Miyauchi S."/>
            <person name="Viragh M."/>
            <person name="Kuo A."/>
            <person name="Thoen E."/>
            <person name="Andreopoulos B."/>
            <person name="Lu D."/>
            <person name="Skrede I."/>
            <person name="Drula E."/>
            <person name="Henrissat B."/>
            <person name="Morin E."/>
            <person name="Kohler A."/>
            <person name="Barry K."/>
            <person name="LaButti K."/>
            <person name="Morin E."/>
            <person name="Salamov A."/>
            <person name="Lipzen A."/>
            <person name="Mereny Z."/>
            <person name="Hegedus B."/>
            <person name="Baldrian P."/>
            <person name="Stursova M."/>
            <person name="Weitz H."/>
            <person name="Taylor A."/>
            <person name="Grigoriev I.V."/>
            <person name="Nagy L.G."/>
            <person name="Martin F."/>
            <person name="Kauserud H."/>
        </authorList>
    </citation>
    <scope>NUCLEOTIDE SEQUENCE</scope>
    <source>
        <strain evidence="2">9284</strain>
    </source>
</reference>
<sequence length="118" mass="13454">MAAGLLLTFRSFDLLNTTVIDQQGHAHYTLTTTKSFMWGRKVTTITAADGKVYTIDWQNGKSFTINGVRRGVQSLKQHVGTFSGRRQWNWLNNRQPFHIKYHNGKTQLQARGHSLSCC</sequence>
<name>A0AAD7FB31_9AGAR</name>
<dbReference type="Proteomes" id="UP001221142">
    <property type="component" value="Unassembled WGS sequence"/>
</dbReference>